<reference evidence="1 2" key="1">
    <citation type="journal article" date="2023" name="Int. J. Syst. Evol. Microbiol.">
        <title>Methylocystis iwaonis sp. nov., a type II methane-oxidizing bacterium from surface soil of a rice paddy field in Japan, and emended description of the genus Methylocystis (ex Whittenbury et al. 1970) Bowman et al. 1993.</title>
        <authorList>
            <person name="Kaise H."/>
            <person name="Sawadogo J.B."/>
            <person name="Alam M.S."/>
            <person name="Ueno C."/>
            <person name="Dianou D."/>
            <person name="Shinjo R."/>
            <person name="Asakawa S."/>
        </authorList>
    </citation>
    <scope>NUCLEOTIDE SEQUENCE [LARGE SCALE GENOMIC DNA]</scope>
    <source>
        <strain evidence="1 2">SS37A-Re</strain>
    </source>
</reference>
<gene>
    <name evidence="1" type="ORF">SS37A_32860</name>
</gene>
<name>A0ABM8ECP0_9HYPH</name>
<protein>
    <recommendedName>
        <fullName evidence="3">Zinc ribbon domain-containing protein</fullName>
    </recommendedName>
</protein>
<evidence type="ECO:0000313" key="2">
    <source>
        <dbReference type="Proteomes" id="UP001317629"/>
    </source>
</evidence>
<keyword evidence="2" id="KW-1185">Reference proteome</keyword>
<sequence>MLVGDGKKTLDRFEIEETFKQPQLAVDLSNLKRLADIRNDIEHMHPQHAPALIQEAIADAMPIIRDITVKELQEEPSALLGQTAWDALPDQAKVFKAEQDACRKSFEAIDWESETLAETVTEFRCPNCSAALLRNDNADAKAPTDLHLICSECGKEADHEAVIEAAIEEHLACDAHVAIKDGGDSPLENCPECGRATFIVQENRCANCGFELEETSYGVCGAQVTVDDYRYGTGHLSDFRC</sequence>
<evidence type="ECO:0008006" key="3">
    <source>
        <dbReference type="Google" id="ProtNLM"/>
    </source>
</evidence>
<accession>A0ABM8ECP0</accession>
<evidence type="ECO:0000313" key="1">
    <source>
        <dbReference type="EMBL" id="BDV35757.1"/>
    </source>
</evidence>
<dbReference type="Proteomes" id="UP001317629">
    <property type="component" value="Chromosome"/>
</dbReference>
<organism evidence="1 2">
    <name type="scientific">Methylocystis iwaonis</name>
    <dbReference type="NCBI Taxonomy" id="2885079"/>
    <lineage>
        <taxon>Bacteria</taxon>
        <taxon>Pseudomonadati</taxon>
        <taxon>Pseudomonadota</taxon>
        <taxon>Alphaproteobacteria</taxon>
        <taxon>Hyphomicrobiales</taxon>
        <taxon>Methylocystaceae</taxon>
        <taxon>Methylocystis</taxon>
    </lineage>
</organism>
<proteinExistence type="predicted"/>
<dbReference type="EMBL" id="AP027142">
    <property type="protein sequence ID" value="BDV35757.1"/>
    <property type="molecule type" value="Genomic_DNA"/>
</dbReference>